<evidence type="ECO:0000313" key="2">
    <source>
        <dbReference type="Proteomes" id="UP000248817"/>
    </source>
</evidence>
<name>A0A2V5I2V5_9EURO</name>
<protein>
    <recommendedName>
        <fullName evidence="3">ABM domain-containing protein</fullName>
    </recommendedName>
</protein>
<organism evidence="1 2">
    <name type="scientific">Aspergillus indologenus CBS 114.80</name>
    <dbReference type="NCBI Taxonomy" id="1450541"/>
    <lineage>
        <taxon>Eukaryota</taxon>
        <taxon>Fungi</taxon>
        <taxon>Dikarya</taxon>
        <taxon>Ascomycota</taxon>
        <taxon>Pezizomycotina</taxon>
        <taxon>Eurotiomycetes</taxon>
        <taxon>Eurotiomycetidae</taxon>
        <taxon>Eurotiales</taxon>
        <taxon>Aspergillaceae</taxon>
        <taxon>Aspergillus</taxon>
        <taxon>Aspergillus subgen. Circumdati</taxon>
    </lineage>
</organism>
<dbReference type="Gene3D" id="3.30.70.100">
    <property type="match status" value="1"/>
</dbReference>
<dbReference type="AlphaFoldDB" id="A0A2V5I2V5"/>
<gene>
    <name evidence="1" type="ORF">BP00DRAFT_475682</name>
</gene>
<proteinExistence type="predicted"/>
<accession>A0A2V5I2V5</accession>
<reference evidence="1 2" key="1">
    <citation type="submission" date="2018-02" db="EMBL/GenBank/DDBJ databases">
        <title>The genomes of Aspergillus section Nigri reveals drivers in fungal speciation.</title>
        <authorList>
            <consortium name="DOE Joint Genome Institute"/>
            <person name="Vesth T.C."/>
            <person name="Nybo J."/>
            <person name="Theobald S."/>
            <person name="Brandl J."/>
            <person name="Frisvad J.C."/>
            <person name="Nielsen K.F."/>
            <person name="Lyhne E.K."/>
            <person name="Kogle M.E."/>
            <person name="Kuo A."/>
            <person name="Riley R."/>
            <person name="Clum A."/>
            <person name="Nolan M."/>
            <person name="Lipzen A."/>
            <person name="Salamov A."/>
            <person name="Henrissat B."/>
            <person name="Wiebenga A."/>
            <person name="De vries R.P."/>
            <person name="Grigoriev I.V."/>
            <person name="Mortensen U.H."/>
            <person name="Andersen M.R."/>
            <person name="Baker S.E."/>
        </authorList>
    </citation>
    <scope>NUCLEOTIDE SEQUENCE [LARGE SCALE GENOMIC DNA]</scope>
    <source>
        <strain evidence="1 2">CBS 114.80</strain>
    </source>
</reference>
<evidence type="ECO:0008006" key="3">
    <source>
        <dbReference type="Google" id="ProtNLM"/>
    </source>
</evidence>
<evidence type="ECO:0000313" key="1">
    <source>
        <dbReference type="EMBL" id="PYI31029.1"/>
    </source>
</evidence>
<sequence>MSATEIGCMRVKPSLDVMNEDTPEGQILSKLYNYVVVAPGGPLRVSWGVEVEDPSYLWAFFDWDSLEAHESFARTLGQEAVKDLPKILTRGGFTKHITATPSLPAALQSTVTQVVLAYFASNPSPTVADAAIARLKDWEENEIEKVLGMEALSYGWGLEKDLPVRGGSADQRASIFLSVFGFDDVDAQRDFRESLSLEKLLGRIQATEGFVKLEVFSVCFRSTSRHSETLL</sequence>
<dbReference type="EMBL" id="KZ825507">
    <property type="protein sequence ID" value="PYI31029.1"/>
    <property type="molecule type" value="Genomic_DNA"/>
</dbReference>
<keyword evidence="2" id="KW-1185">Reference proteome</keyword>
<dbReference type="Proteomes" id="UP000248817">
    <property type="component" value="Unassembled WGS sequence"/>
</dbReference>